<evidence type="ECO:0000313" key="2">
    <source>
        <dbReference type="Proteomes" id="UP000004477"/>
    </source>
</evidence>
<evidence type="ECO:0000313" key="1">
    <source>
        <dbReference type="EMBL" id="EFB34279.1"/>
    </source>
</evidence>
<dbReference type="Proteomes" id="UP000004477">
    <property type="component" value="Unassembled WGS sequence"/>
</dbReference>
<reference evidence="1" key="1">
    <citation type="submission" date="2009-11" db="EMBL/GenBank/DDBJ databases">
        <authorList>
            <person name="Weinstock G."/>
            <person name="Sodergren E."/>
            <person name="Clifton S."/>
            <person name="Fulton L."/>
            <person name="Fulton B."/>
            <person name="Courtney L."/>
            <person name="Fronick C."/>
            <person name="Harrison M."/>
            <person name="Strong C."/>
            <person name="Farmer C."/>
            <person name="Delahaunty K."/>
            <person name="Markovic C."/>
            <person name="Hall O."/>
            <person name="Minx P."/>
            <person name="Tomlinson C."/>
            <person name="Mitreva M."/>
            <person name="Nelson J."/>
            <person name="Hou S."/>
            <person name="Wollam A."/>
            <person name="Pepin K.H."/>
            <person name="Johnson M."/>
            <person name="Bhonagiri V."/>
            <person name="Nash W.E."/>
            <person name="Warren W."/>
            <person name="Chinwalla A."/>
            <person name="Mardis E.R."/>
            <person name="Wilson R.K."/>
        </authorList>
    </citation>
    <scope>NUCLEOTIDE SEQUENCE [LARGE SCALE GENOMIC DNA]</scope>
    <source>
        <strain evidence="1">DSM 18205</strain>
    </source>
</reference>
<sequence>MAFQIFYIPLHSDTHSAHAELMLSFSKREIVETRTWEGRGIVT</sequence>
<keyword evidence="2" id="KW-1185">Reference proteome</keyword>
<dbReference type="HOGENOM" id="CLU_3237619_0_0_10"/>
<comment type="caution">
    <text evidence="1">The sequence shown here is derived from an EMBL/GenBank/DDBJ whole genome shotgun (WGS) entry which is preliminary data.</text>
</comment>
<protein>
    <submittedName>
        <fullName evidence="1">Uncharacterized protein</fullName>
    </submittedName>
</protein>
<name>D1PGB4_9BACT</name>
<dbReference type="PaxDb" id="537011-PREVCOP_06278"/>
<proteinExistence type="predicted"/>
<dbReference type="EMBL" id="ACBX02000040">
    <property type="protein sequence ID" value="EFB34279.1"/>
    <property type="molecule type" value="Genomic_DNA"/>
</dbReference>
<accession>D1PGB4</accession>
<organism evidence="1 2">
    <name type="scientific">Segatella copri DSM 18205</name>
    <dbReference type="NCBI Taxonomy" id="537011"/>
    <lineage>
        <taxon>Bacteria</taxon>
        <taxon>Pseudomonadati</taxon>
        <taxon>Bacteroidota</taxon>
        <taxon>Bacteroidia</taxon>
        <taxon>Bacteroidales</taxon>
        <taxon>Prevotellaceae</taxon>
        <taxon>Segatella</taxon>
    </lineage>
</organism>
<gene>
    <name evidence="1" type="ORF">PREVCOP_06278</name>
</gene>
<dbReference type="AlphaFoldDB" id="D1PGB4"/>